<feature type="signal peptide" evidence="1">
    <location>
        <begin position="1"/>
        <end position="20"/>
    </location>
</feature>
<organism evidence="2 3">
    <name type="scientific">Macrosiphum euphorbiae</name>
    <name type="common">potato aphid</name>
    <dbReference type="NCBI Taxonomy" id="13131"/>
    <lineage>
        <taxon>Eukaryota</taxon>
        <taxon>Metazoa</taxon>
        <taxon>Ecdysozoa</taxon>
        <taxon>Arthropoda</taxon>
        <taxon>Hexapoda</taxon>
        <taxon>Insecta</taxon>
        <taxon>Pterygota</taxon>
        <taxon>Neoptera</taxon>
        <taxon>Paraneoptera</taxon>
        <taxon>Hemiptera</taxon>
        <taxon>Sternorrhyncha</taxon>
        <taxon>Aphidomorpha</taxon>
        <taxon>Aphidoidea</taxon>
        <taxon>Aphididae</taxon>
        <taxon>Macrosiphini</taxon>
        <taxon>Macrosiphum</taxon>
    </lineage>
</organism>
<evidence type="ECO:0000256" key="1">
    <source>
        <dbReference type="SAM" id="SignalP"/>
    </source>
</evidence>
<feature type="chain" id="PRO_5043807571" evidence="1">
    <location>
        <begin position="21"/>
        <end position="127"/>
    </location>
</feature>
<dbReference type="AlphaFoldDB" id="A0AAV0XKH6"/>
<evidence type="ECO:0000313" key="3">
    <source>
        <dbReference type="Proteomes" id="UP001160148"/>
    </source>
</evidence>
<accession>A0AAV0XKH6</accession>
<proteinExistence type="predicted"/>
<keyword evidence="3" id="KW-1185">Reference proteome</keyword>
<comment type="caution">
    <text evidence="2">The sequence shown here is derived from an EMBL/GenBank/DDBJ whole genome shotgun (WGS) entry which is preliminary data.</text>
</comment>
<reference evidence="2 3" key="1">
    <citation type="submission" date="2023-01" db="EMBL/GenBank/DDBJ databases">
        <authorList>
            <person name="Whitehead M."/>
        </authorList>
    </citation>
    <scope>NUCLEOTIDE SEQUENCE [LARGE SCALE GENOMIC DNA]</scope>
</reference>
<dbReference type="Proteomes" id="UP001160148">
    <property type="component" value="Unassembled WGS sequence"/>
</dbReference>
<sequence length="127" mass="14013">MKSTFAAMMTAMTLLPLVLSHSNHVYVSVIHGHDQGSLLPRTMDRAMPPSVRVLYAEMPANKFSTGALEAVLDLWANKTIVACLLLIPEPVGSMPALTATNYRIPVLWLPSVQRIDQVSLCLFTMYL</sequence>
<dbReference type="EMBL" id="CARXXK010000005">
    <property type="protein sequence ID" value="CAI6369074.1"/>
    <property type="molecule type" value="Genomic_DNA"/>
</dbReference>
<keyword evidence="1" id="KW-0732">Signal</keyword>
<protein>
    <submittedName>
        <fullName evidence="2">Uncharacterized protein</fullName>
    </submittedName>
</protein>
<name>A0AAV0XKH6_9HEMI</name>
<gene>
    <name evidence="2" type="ORF">MEUPH1_LOCUS23358</name>
</gene>
<evidence type="ECO:0000313" key="2">
    <source>
        <dbReference type="EMBL" id="CAI6369074.1"/>
    </source>
</evidence>